<dbReference type="InterPro" id="IPR001347">
    <property type="entry name" value="SIS_dom"/>
</dbReference>
<dbReference type="InterPro" id="IPR046348">
    <property type="entry name" value="SIS_dom_sf"/>
</dbReference>
<evidence type="ECO:0000259" key="1">
    <source>
        <dbReference type="PROSITE" id="PS51464"/>
    </source>
</evidence>
<gene>
    <name evidence="2" type="ORF">DFR50_11710</name>
</gene>
<dbReference type="GO" id="GO:0097367">
    <property type="term" value="F:carbohydrate derivative binding"/>
    <property type="evidence" value="ECO:0007669"/>
    <property type="project" value="InterPro"/>
</dbReference>
<dbReference type="PANTHER" id="PTHR30390:SF7">
    <property type="entry name" value="PHOSPHOHEPTOSE ISOMERASE"/>
    <property type="match status" value="1"/>
</dbReference>
<dbReference type="InterPro" id="IPR050099">
    <property type="entry name" value="SIS_GmhA/DiaA_subfam"/>
</dbReference>
<dbReference type="NCBIfam" id="NF002805">
    <property type="entry name" value="PRK02947.1"/>
    <property type="match status" value="1"/>
</dbReference>
<dbReference type="EMBL" id="QNRK01000017">
    <property type="protein sequence ID" value="RBP11125.1"/>
    <property type="molecule type" value="Genomic_DNA"/>
</dbReference>
<dbReference type="CDD" id="cd05013">
    <property type="entry name" value="SIS_RpiR"/>
    <property type="match status" value="1"/>
</dbReference>
<dbReference type="Pfam" id="PF13580">
    <property type="entry name" value="SIS_2"/>
    <property type="match status" value="1"/>
</dbReference>
<sequence length="257" mass="26179">MVEEPHNSGNPLSPNKLAAAMGYLDGAARLLTTLVEGQEAAFDAAAEAIRRTISEDGLVYLFGTGHSHMLAEEGHFRAGGLACVVPVLSSAVMLHESAVASTALERVGGVADVVLSRYPIASRDVLVVFSTSGVNAAPVEAAKHGRAAGATVVAVTSKAYSRQAAAGRETLADVAPIVLDNRAPPGDASVTIAGAVRAGPLSTIAGAALLNALLVEASTRLAAEGVDPPVYVSANMPGAAARNAALMSRYRNRNPHL</sequence>
<name>A0A366FBP3_9HYPH</name>
<evidence type="ECO:0000313" key="3">
    <source>
        <dbReference type="Proteomes" id="UP000253529"/>
    </source>
</evidence>
<dbReference type="GO" id="GO:1901135">
    <property type="term" value="P:carbohydrate derivative metabolic process"/>
    <property type="evidence" value="ECO:0007669"/>
    <property type="project" value="InterPro"/>
</dbReference>
<dbReference type="InterPro" id="IPR035472">
    <property type="entry name" value="RpiR-like_SIS"/>
</dbReference>
<dbReference type="Gene3D" id="3.40.50.10490">
    <property type="entry name" value="Glucose-6-phosphate isomerase like protein, domain 1"/>
    <property type="match status" value="1"/>
</dbReference>
<proteinExistence type="predicted"/>
<dbReference type="AlphaFoldDB" id="A0A366FBP3"/>
<evidence type="ECO:0000313" key="2">
    <source>
        <dbReference type="EMBL" id="RBP11125.1"/>
    </source>
</evidence>
<protein>
    <submittedName>
        <fullName evidence="2">Putative phosphosugar-binding protein</fullName>
    </submittedName>
</protein>
<organism evidence="2 3">
    <name type="scientific">Roseiarcus fermentans</name>
    <dbReference type="NCBI Taxonomy" id="1473586"/>
    <lineage>
        <taxon>Bacteria</taxon>
        <taxon>Pseudomonadati</taxon>
        <taxon>Pseudomonadota</taxon>
        <taxon>Alphaproteobacteria</taxon>
        <taxon>Hyphomicrobiales</taxon>
        <taxon>Roseiarcaceae</taxon>
        <taxon>Roseiarcus</taxon>
    </lineage>
</organism>
<accession>A0A366FBP3</accession>
<dbReference type="PANTHER" id="PTHR30390">
    <property type="entry name" value="SEDOHEPTULOSE 7-PHOSPHATE ISOMERASE / DNAA INITIATOR-ASSOCIATING FACTOR FOR REPLICATION INITIATION"/>
    <property type="match status" value="1"/>
</dbReference>
<dbReference type="SUPFAM" id="SSF53697">
    <property type="entry name" value="SIS domain"/>
    <property type="match status" value="1"/>
</dbReference>
<comment type="caution">
    <text evidence="2">The sequence shown here is derived from an EMBL/GenBank/DDBJ whole genome shotgun (WGS) entry which is preliminary data.</text>
</comment>
<dbReference type="PROSITE" id="PS51464">
    <property type="entry name" value="SIS"/>
    <property type="match status" value="1"/>
</dbReference>
<reference evidence="2 3" key="1">
    <citation type="submission" date="2018-06" db="EMBL/GenBank/DDBJ databases">
        <title>Genomic Encyclopedia of Type Strains, Phase IV (KMG-IV): sequencing the most valuable type-strain genomes for metagenomic binning, comparative biology and taxonomic classification.</title>
        <authorList>
            <person name="Goeker M."/>
        </authorList>
    </citation>
    <scope>NUCLEOTIDE SEQUENCE [LARGE SCALE GENOMIC DNA]</scope>
    <source>
        <strain evidence="2 3">DSM 24875</strain>
    </source>
</reference>
<feature type="domain" description="SIS" evidence="1">
    <location>
        <begin position="45"/>
        <end position="223"/>
    </location>
</feature>
<dbReference type="Proteomes" id="UP000253529">
    <property type="component" value="Unassembled WGS sequence"/>
</dbReference>
<keyword evidence="3" id="KW-1185">Reference proteome</keyword>